<evidence type="ECO:0000313" key="1">
    <source>
        <dbReference type="EMBL" id="GFY43608.1"/>
    </source>
</evidence>
<protein>
    <submittedName>
        <fullName evidence="1">Uncharacterized protein</fullName>
    </submittedName>
</protein>
<name>A0A8X7BUG9_9ARAC</name>
<organism evidence="1 2">
    <name type="scientific">Trichonephila inaurata madagascariensis</name>
    <dbReference type="NCBI Taxonomy" id="2747483"/>
    <lineage>
        <taxon>Eukaryota</taxon>
        <taxon>Metazoa</taxon>
        <taxon>Ecdysozoa</taxon>
        <taxon>Arthropoda</taxon>
        <taxon>Chelicerata</taxon>
        <taxon>Arachnida</taxon>
        <taxon>Araneae</taxon>
        <taxon>Araneomorphae</taxon>
        <taxon>Entelegynae</taxon>
        <taxon>Araneoidea</taxon>
        <taxon>Nephilidae</taxon>
        <taxon>Trichonephila</taxon>
        <taxon>Trichonephila inaurata</taxon>
    </lineage>
</organism>
<keyword evidence="2" id="KW-1185">Reference proteome</keyword>
<proteinExistence type="predicted"/>
<sequence>MPLFSSTSNNVSRGSKNDAKVFGACRPILLLREGSSALPFHGRGRWDSYVADTCRRSSQRHVPGFSCGYRSTASTFPRSSILRALQNRTAGILSLIAFSCGSSHD</sequence>
<dbReference type="EMBL" id="BMAV01003778">
    <property type="protein sequence ID" value="GFY43608.1"/>
    <property type="molecule type" value="Genomic_DNA"/>
</dbReference>
<dbReference type="Proteomes" id="UP000886998">
    <property type="component" value="Unassembled WGS sequence"/>
</dbReference>
<gene>
    <name evidence="1" type="ORF">TNIN_72661</name>
</gene>
<comment type="caution">
    <text evidence="1">The sequence shown here is derived from an EMBL/GenBank/DDBJ whole genome shotgun (WGS) entry which is preliminary data.</text>
</comment>
<evidence type="ECO:0000313" key="2">
    <source>
        <dbReference type="Proteomes" id="UP000886998"/>
    </source>
</evidence>
<accession>A0A8X7BUG9</accession>
<reference evidence="1" key="1">
    <citation type="submission" date="2020-08" db="EMBL/GenBank/DDBJ databases">
        <title>Multicomponent nature underlies the extraordinary mechanical properties of spider dragline silk.</title>
        <authorList>
            <person name="Kono N."/>
            <person name="Nakamura H."/>
            <person name="Mori M."/>
            <person name="Yoshida Y."/>
            <person name="Ohtoshi R."/>
            <person name="Malay A.D."/>
            <person name="Moran D.A.P."/>
            <person name="Tomita M."/>
            <person name="Numata K."/>
            <person name="Arakawa K."/>
        </authorList>
    </citation>
    <scope>NUCLEOTIDE SEQUENCE</scope>
</reference>
<dbReference type="AlphaFoldDB" id="A0A8X7BUG9"/>